<dbReference type="InterPro" id="IPR052487">
    <property type="entry name" value="Galactose-binding_lectin"/>
</dbReference>
<dbReference type="InterPro" id="IPR008979">
    <property type="entry name" value="Galactose-bd-like_sf"/>
</dbReference>
<dbReference type="FunFam" id="2.60.120.260:FF:000016">
    <property type="entry name" value="Contactin-associated protein-like 4 isoform 1"/>
    <property type="match status" value="1"/>
</dbReference>
<dbReference type="InterPro" id="IPR019019">
    <property type="entry name" value="H-type_lectin_domain"/>
</dbReference>
<dbReference type="SUPFAM" id="SSF49785">
    <property type="entry name" value="Galactose-binding domain-like"/>
    <property type="match status" value="1"/>
</dbReference>
<accession>A0AAN7YPY6</accession>
<name>A0AAN7YPY6_9MYCE</name>
<protein>
    <recommendedName>
        <fullName evidence="3">F5/8 type C domain-containing protein</fullName>
    </recommendedName>
</protein>
<dbReference type="PANTHER" id="PTHR46938">
    <property type="entry name" value="DISCOIDIN-1 SUBUNIT A-RELATED-RELATED"/>
    <property type="match status" value="1"/>
</dbReference>
<dbReference type="SMART" id="SM00231">
    <property type="entry name" value="FA58C"/>
    <property type="match status" value="1"/>
</dbReference>
<dbReference type="FunFam" id="2.60.40.2080:FF:000001">
    <property type="entry name" value="Discoidin-1 subunit A"/>
    <property type="match status" value="1"/>
</dbReference>
<dbReference type="CDD" id="cd00057">
    <property type="entry name" value="FA58C"/>
    <property type="match status" value="1"/>
</dbReference>
<keyword evidence="2" id="KW-0130">Cell adhesion</keyword>
<dbReference type="PANTHER" id="PTHR46938:SF1">
    <property type="entry name" value="DISCOIDIN-1 SUBUNIT A-RELATED"/>
    <property type="match status" value="1"/>
</dbReference>
<dbReference type="GO" id="GO:0070492">
    <property type="term" value="F:oligosaccharide binding"/>
    <property type="evidence" value="ECO:0007669"/>
    <property type="project" value="TreeGrafter"/>
</dbReference>
<dbReference type="PROSITE" id="PS50022">
    <property type="entry name" value="FA58C_3"/>
    <property type="match status" value="1"/>
</dbReference>
<keyword evidence="5" id="KW-1185">Reference proteome</keyword>
<keyword evidence="1" id="KW-0430">Lectin</keyword>
<dbReference type="InterPro" id="IPR037221">
    <property type="entry name" value="H-type_lectin_dom_sf"/>
</dbReference>
<evidence type="ECO:0000256" key="2">
    <source>
        <dbReference type="ARBA" id="ARBA00022889"/>
    </source>
</evidence>
<sequence>MSTQGLVQLISNAQCHLRTSTNYNGVHNQFNACLNYKNNGTNTIDGSEAWCSSILDTNQFIVAGCEVPRTFMCVALQGRGDVDQWVTSFKIRYSLDNVTWFEYRNGAAIPGVKDRNTVLNHFFDAPIRARSIAIHPLTWNNHISLRCEFYTQPVQSSLTQVGSDIYTGENCALNTGSGKREVVVPVKFVVEFATLPKVALNFDQIDCTDATNQTRIGVQPRNITTKGFDCVFYTWNENKVYSLRADYIATALE</sequence>
<evidence type="ECO:0000313" key="4">
    <source>
        <dbReference type="EMBL" id="KAK5575271.1"/>
    </source>
</evidence>
<dbReference type="Pfam" id="PF09458">
    <property type="entry name" value="H_lectin"/>
    <property type="match status" value="1"/>
</dbReference>
<proteinExistence type="predicted"/>
<dbReference type="AlphaFoldDB" id="A0AAN7YPY6"/>
<dbReference type="Gene3D" id="2.60.40.2080">
    <property type="match status" value="1"/>
</dbReference>
<dbReference type="Gene3D" id="2.60.120.260">
    <property type="entry name" value="Galactose-binding domain-like"/>
    <property type="match status" value="1"/>
</dbReference>
<gene>
    <name evidence="4" type="ORF">RB653_010528</name>
</gene>
<dbReference type="GO" id="GO:0009986">
    <property type="term" value="C:cell surface"/>
    <property type="evidence" value="ECO:0007669"/>
    <property type="project" value="TreeGrafter"/>
</dbReference>
<dbReference type="GO" id="GO:0098609">
    <property type="term" value="P:cell-cell adhesion"/>
    <property type="evidence" value="ECO:0007669"/>
    <property type="project" value="TreeGrafter"/>
</dbReference>
<dbReference type="Proteomes" id="UP001344447">
    <property type="component" value="Unassembled WGS sequence"/>
</dbReference>
<comment type="caution">
    <text evidence="4">The sequence shown here is derived from an EMBL/GenBank/DDBJ whole genome shotgun (WGS) entry which is preliminary data.</text>
</comment>
<dbReference type="GO" id="GO:0045335">
    <property type="term" value="C:phagocytic vesicle"/>
    <property type="evidence" value="ECO:0007669"/>
    <property type="project" value="TreeGrafter"/>
</dbReference>
<dbReference type="EMBL" id="JAVFKY010000006">
    <property type="protein sequence ID" value="KAK5575271.1"/>
    <property type="molecule type" value="Genomic_DNA"/>
</dbReference>
<dbReference type="GO" id="GO:0007010">
    <property type="term" value="P:cytoskeleton organization"/>
    <property type="evidence" value="ECO:0007669"/>
    <property type="project" value="UniProtKB-ARBA"/>
</dbReference>
<reference evidence="4 5" key="1">
    <citation type="submission" date="2023-11" db="EMBL/GenBank/DDBJ databases">
        <title>Dfirmibasis_genome.</title>
        <authorList>
            <person name="Edelbroek B."/>
            <person name="Kjellin J."/>
            <person name="Jerlstrom-Hultqvist J."/>
            <person name="Soderbom F."/>
        </authorList>
    </citation>
    <scope>NUCLEOTIDE SEQUENCE [LARGE SCALE GENOMIC DNA]</scope>
    <source>
        <strain evidence="4 5">TNS-C-14</strain>
    </source>
</reference>
<feature type="domain" description="F5/8 type C" evidence="3">
    <location>
        <begin position="1"/>
        <end position="152"/>
    </location>
</feature>
<dbReference type="GO" id="GO:0098636">
    <property type="term" value="C:protein complex involved in cell adhesion"/>
    <property type="evidence" value="ECO:0007669"/>
    <property type="project" value="TreeGrafter"/>
</dbReference>
<organism evidence="4 5">
    <name type="scientific">Dictyostelium firmibasis</name>
    <dbReference type="NCBI Taxonomy" id="79012"/>
    <lineage>
        <taxon>Eukaryota</taxon>
        <taxon>Amoebozoa</taxon>
        <taxon>Evosea</taxon>
        <taxon>Eumycetozoa</taxon>
        <taxon>Dictyostelia</taxon>
        <taxon>Dictyosteliales</taxon>
        <taxon>Dictyosteliaceae</taxon>
        <taxon>Dictyostelium</taxon>
    </lineage>
</organism>
<evidence type="ECO:0000313" key="5">
    <source>
        <dbReference type="Proteomes" id="UP001344447"/>
    </source>
</evidence>
<dbReference type="GO" id="GO:0030247">
    <property type="term" value="F:polysaccharide binding"/>
    <property type="evidence" value="ECO:0007669"/>
    <property type="project" value="TreeGrafter"/>
</dbReference>
<dbReference type="PROSITE" id="PS01285">
    <property type="entry name" value="FA58C_1"/>
    <property type="match status" value="1"/>
</dbReference>
<evidence type="ECO:0000256" key="1">
    <source>
        <dbReference type="ARBA" id="ARBA00022734"/>
    </source>
</evidence>
<dbReference type="SUPFAM" id="SSF141086">
    <property type="entry name" value="Agglutinin HPA-like"/>
    <property type="match status" value="1"/>
</dbReference>
<dbReference type="Pfam" id="PF00754">
    <property type="entry name" value="F5_F8_type_C"/>
    <property type="match status" value="1"/>
</dbReference>
<dbReference type="InterPro" id="IPR000421">
    <property type="entry name" value="FA58C"/>
</dbReference>
<evidence type="ECO:0000259" key="3">
    <source>
        <dbReference type="PROSITE" id="PS50022"/>
    </source>
</evidence>
<dbReference type="GO" id="GO:0046871">
    <property type="term" value="F:N-acetylgalactosamine binding"/>
    <property type="evidence" value="ECO:0007669"/>
    <property type="project" value="TreeGrafter"/>
</dbReference>